<dbReference type="InParanoid" id="A0A2T3B0S5"/>
<keyword evidence="6" id="KW-0539">Nucleus</keyword>
<protein>
    <recommendedName>
        <fullName evidence="8">Zn(2)-C6 fungal-type domain-containing protein</fullName>
    </recommendedName>
</protein>
<feature type="compositionally biased region" description="Basic and acidic residues" evidence="7">
    <location>
        <begin position="742"/>
        <end position="753"/>
    </location>
</feature>
<keyword evidence="3" id="KW-0805">Transcription regulation</keyword>
<keyword evidence="4" id="KW-0238">DNA-binding</keyword>
<dbReference type="PANTHER" id="PTHR31944:SF131">
    <property type="entry name" value="HEME-RESPONSIVE ZINC FINGER TRANSCRIPTION FACTOR HAP1"/>
    <property type="match status" value="1"/>
</dbReference>
<dbReference type="InterPro" id="IPR001138">
    <property type="entry name" value="Zn2Cys6_DnaBD"/>
</dbReference>
<keyword evidence="2" id="KW-0862">Zinc</keyword>
<reference evidence="9 10" key="1">
    <citation type="journal article" date="2018" name="New Phytol.">
        <title>Comparative genomics and transcriptomics depict ericoid mycorrhizal fungi as versatile saprotrophs and plant mutualists.</title>
        <authorList>
            <person name="Martino E."/>
            <person name="Morin E."/>
            <person name="Grelet G.A."/>
            <person name="Kuo A."/>
            <person name="Kohler A."/>
            <person name="Daghino S."/>
            <person name="Barry K.W."/>
            <person name="Cichocki N."/>
            <person name="Clum A."/>
            <person name="Dockter R.B."/>
            <person name="Hainaut M."/>
            <person name="Kuo R.C."/>
            <person name="LaButti K."/>
            <person name="Lindahl B.D."/>
            <person name="Lindquist E.A."/>
            <person name="Lipzen A."/>
            <person name="Khouja H.R."/>
            <person name="Magnuson J."/>
            <person name="Murat C."/>
            <person name="Ohm R.A."/>
            <person name="Singer S.W."/>
            <person name="Spatafora J.W."/>
            <person name="Wang M."/>
            <person name="Veneault-Fourrey C."/>
            <person name="Henrissat B."/>
            <person name="Grigoriev I.V."/>
            <person name="Martin F.M."/>
            <person name="Perotto S."/>
        </authorList>
    </citation>
    <scope>NUCLEOTIDE SEQUENCE [LARGE SCALE GENOMIC DNA]</scope>
    <source>
        <strain evidence="9 10">ATCC 22711</strain>
    </source>
</reference>
<dbReference type="SMART" id="SM00066">
    <property type="entry name" value="GAL4"/>
    <property type="match status" value="1"/>
</dbReference>
<gene>
    <name evidence="9" type="ORF">M430DRAFT_28727</name>
</gene>
<dbReference type="GO" id="GO:0006351">
    <property type="term" value="P:DNA-templated transcription"/>
    <property type="evidence" value="ECO:0007669"/>
    <property type="project" value="InterPro"/>
</dbReference>
<evidence type="ECO:0000256" key="6">
    <source>
        <dbReference type="ARBA" id="ARBA00023242"/>
    </source>
</evidence>
<dbReference type="PROSITE" id="PS00463">
    <property type="entry name" value="ZN2_CY6_FUNGAL_1"/>
    <property type="match status" value="1"/>
</dbReference>
<dbReference type="EMBL" id="KZ679012">
    <property type="protein sequence ID" value="PSS17015.1"/>
    <property type="molecule type" value="Genomic_DNA"/>
</dbReference>
<dbReference type="RefSeq" id="XP_024720523.1">
    <property type="nucleotide sequence ID" value="XM_024865814.1"/>
</dbReference>
<dbReference type="OrthoDB" id="4337792at2759"/>
<evidence type="ECO:0000313" key="9">
    <source>
        <dbReference type="EMBL" id="PSS17015.1"/>
    </source>
</evidence>
<evidence type="ECO:0000259" key="8">
    <source>
        <dbReference type="PROSITE" id="PS50048"/>
    </source>
</evidence>
<dbReference type="GO" id="GO:0000978">
    <property type="term" value="F:RNA polymerase II cis-regulatory region sequence-specific DNA binding"/>
    <property type="evidence" value="ECO:0007669"/>
    <property type="project" value="TreeGrafter"/>
</dbReference>
<dbReference type="Pfam" id="PF04082">
    <property type="entry name" value="Fungal_trans"/>
    <property type="match status" value="1"/>
</dbReference>
<evidence type="ECO:0000313" key="10">
    <source>
        <dbReference type="Proteomes" id="UP000241818"/>
    </source>
</evidence>
<dbReference type="GO" id="GO:0008270">
    <property type="term" value="F:zinc ion binding"/>
    <property type="evidence" value="ECO:0007669"/>
    <property type="project" value="InterPro"/>
</dbReference>
<dbReference type="CDD" id="cd12148">
    <property type="entry name" value="fungal_TF_MHR"/>
    <property type="match status" value="1"/>
</dbReference>
<keyword evidence="5" id="KW-0804">Transcription</keyword>
<feature type="compositionally biased region" description="Polar residues" evidence="7">
    <location>
        <begin position="109"/>
        <end position="119"/>
    </location>
</feature>
<feature type="compositionally biased region" description="Low complexity" evidence="7">
    <location>
        <begin position="754"/>
        <end position="763"/>
    </location>
</feature>
<keyword evidence="10" id="KW-1185">Reference proteome</keyword>
<dbReference type="GO" id="GO:0005634">
    <property type="term" value="C:nucleus"/>
    <property type="evidence" value="ECO:0007669"/>
    <property type="project" value="TreeGrafter"/>
</dbReference>
<evidence type="ECO:0000256" key="7">
    <source>
        <dbReference type="SAM" id="MobiDB-lite"/>
    </source>
</evidence>
<dbReference type="Pfam" id="PF00172">
    <property type="entry name" value="Zn_clus"/>
    <property type="match status" value="1"/>
</dbReference>
<feature type="region of interest" description="Disordered" evidence="7">
    <location>
        <begin position="67"/>
        <end position="132"/>
    </location>
</feature>
<dbReference type="CDD" id="cd00067">
    <property type="entry name" value="GAL4"/>
    <property type="match status" value="1"/>
</dbReference>
<dbReference type="AlphaFoldDB" id="A0A2T3B0S5"/>
<dbReference type="PANTHER" id="PTHR31944">
    <property type="entry name" value="HEME-RESPONSIVE ZINC FINGER TRANSCRIPTION FACTOR HAP1"/>
    <property type="match status" value="1"/>
</dbReference>
<dbReference type="SUPFAM" id="SSF57701">
    <property type="entry name" value="Zn2/Cys6 DNA-binding domain"/>
    <property type="match status" value="1"/>
</dbReference>
<sequence length="811" mass="90603">MFGRPAAEANVPPRRRRRPALSCTECRRRKIKCDRNLPCNHCAQSKNAVCTYPGNHSVAANRHSSIRASSNLGSPGPLAELSDTSPGIPTPRLEAGASWSQRVPDVVHVSQSGTDSWDSSPRGGTENSFSDKNVQNLVDRVRRPEPAQGNAASSRKEGDENITFMGISFSTFEDVIVQDGDSRNILRTKTFKHGDKTPIQDLRGNLCKTRFYGQSHWMHSFHQFPKFFTLKDADGNPTVKSGLGEIREALEKCKSMARAAKAERPIKWHMNPNFKDYIPAREMADELVNLYLRTCESAYRIVHIPSFKREYAGYWDDPQGASTSLAVKLVLVMAIGTCFYQGDGNEELRSMAQQWVYSAQSWVAAPFEKARLNISGIQIHCLLLLARQTNAVGGDLIWTASGNLLRTAFSMGFHRDPKYFPKMSIFEAEMRRRIWATVLEMTVQTSFDAGMPPLITVQDFDTEPPSNIDDEDLDEHTALPPTPKPEHVYTRTSVQIELLKSLKTRLEISQLINNFRSEPSYDEVIRYGQDITKACNNANRLMKSYPASLPRPTALQRNLLDILVRRFLIHVHRPFAVRSQSDPRYYFSRKVCVDAALVIFFHSGAEDLPADHPPHVVDDYTRLKTVGGGFFKEVIVDAAIIIIIELIHQLEEDAASGLPPSAASRAARAPQYQALHAMIDLAAARIRMGENNVKGHLFLSAAAGQVDALTTGAPPERCIAEAATRSAQFCLELLRARTKNHPPLDQEPPHREQQQQQQSQQQQAAPPSLDNESPPSLGDDFGFDFLMPDIGANLDMPDSWLFSAWDGNTML</sequence>
<proteinExistence type="predicted"/>
<dbReference type="Gene3D" id="4.10.240.10">
    <property type="entry name" value="Zn(2)-C6 fungal-type DNA-binding domain"/>
    <property type="match status" value="1"/>
</dbReference>
<dbReference type="GO" id="GO:0001228">
    <property type="term" value="F:DNA-binding transcription activator activity, RNA polymerase II-specific"/>
    <property type="evidence" value="ECO:0007669"/>
    <property type="project" value="TreeGrafter"/>
</dbReference>
<dbReference type="InterPro" id="IPR051430">
    <property type="entry name" value="Fungal_TF_Env_Response"/>
</dbReference>
<feature type="region of interest" description="Disordered" evidence="7">
    <location>
        <begin position="140"/>
        <end position="159"/>
    </location>
</feature>
<dbReference type="GeneID" id="36573895"/>
<feature type="domain" description="Zn(2)-C6 fungal-type" evidence="8">
    <location>
        <begin position="22"/>
        <end position="52"/>
    </location>
</feature>
<evidence type="ECO:0000256" key="5">
    <source>
        <dbReference type="ARBA" id="ARBA00023163"/>
    </source>
</evidence>
<dbReference type="InterPro" id="IPR036864">
    <property type="entry name" value="Zn2-C6_fun-type_DNA-bd_sf"/>
</dbReference>
<feature type="region of interest" description="Disordered" evidence="7">
    <location>
        <begin position="462"/>
        <end position="486"/>
    </location>
</feature>
<dbReference type="InterPro" id="IPR007219">
    <property type="entry name" value="XnlR_reg_dom"/>
</dbReference>
<feature type="region of interest" description="Disordered" evidence="7">
    <location>
        <begin position="740"/>
        <end position="782"/>
    </location>
</feature>
<dbReference type="PROSITE" id="PS50048">
    <property type="entry name" value="ZN2_CY6_FUNGAL_2"/>
    <property type="match status" value="1"/>
</dbReference>
<dbReference type="Proteomes" id="UP000241818">
    <property type="component" value="Unassembled WGS sequence"/>
</dbReference>
<organism evidence="9 10">
    <name type="scientific">Amorphotheca resinae ATCC 22711</name>
    <dbReference type="NCBI Taxonomy" id="857342"/>
    <lineage>
        <taxon>Eukaryota</taxon>
        <taxon>Fungi</taxon>
        <taxon>Dikarya</taxon>
        <taxon>Ascomycota</taxon>
        <taxon>Pezizomycotina</taxon>
        <taxon>Leotiomycetes</taxon>
        <taxon>Helotiales</taxon>
        <taxon>Amorphothecaceae</taxon>
        <taxon>Amorphotheca</taxon>
    </lineage>
</organism>
<evidence type="ECO:0000256" key="3">
    <source>
        <dbReference type="ARBA" id="ARBA00023015"/>
    </source>
</evidence>
<evidence type="ECO:0000256" key="1">
    <source>
        <dbReference type="ARBA" id="ARBA00022723"/>
    </source>
</evidence>
<name>A0A2T3B0S5_AMORE</name>
<dbReference type="SMART" id="SM00906">
    <property type="entry name" value="Fungal_trans"/>
    <property type="match status" value="1"/>
</dbReference>
<accession>A0A2T3B0S5</accession>
<evidence type="ECO:0000256" key="4">
    <source>
        <dbReference type="ARBA" id="ARBA00023125"/>
    </source>
</evidence>
<keyword evidence="1" id="KW-0479">Metal-binding</keyword>
<evidence type="ECO:0000256" key="2">
    <source>
        <dbReference type="ARBA" id="ARBA00022833"/>
    </source>
</evidence>